<organism evidence="2 4">
    <name type="scientific">Rhizophagus clarus</name>
    <dbReference type="NCBI Taxonomy" id="94130"/>
    <lineage>
        <taxon>Eukaryota</taxon>
        <taxon>Fungi</taxon>
        <taxon>Fungi incertae sedis</taxon>
        <taxon>Mucoromycota</taxon>
        <taxon>Glomeromycotina</taxon>
        <taxon>Glomeromycetes</taxon>
        <taxon>Glomerales</taxon>
        <taxon>Glomeraceae</taxon>
        <taxon>Rhizophagus</taxon>
    </lineage>
</organism>
<dbReference type="AlphaFoldDB" id="A0A2Z6QC62"/>
<evidence type="ECO:0000313" key="2">
    <source>
        <dbReference type="EMBL" id="GBB87780.1"/>
    </source>
</evidence>
<dbReference type="EMBL" id="BLAL01000203">
    <property type="protein sequence ID" value="GES91399.1"/>
    <property type="molecule type" value="Genomic_DNA"/>
</dbReference>
<reference evidence="2 4" key="1">
    <citation type="submission" date="2017-11" db="EMBL/GenBank/DDBJ databases">
        <title>The genome of Rhizophagus clarus HR1 reveals common genetic basis of auxotrophy among arbuscular mycorrhizal fungi.</title>
        <authorList>
            <person name="Kobayashi Y."/>
        </authorList>
    </citation>
    <scope>NUCLEOTIDE SEQUENCE [LARGE SCALE GENOMIC DNA]</scope>
    <source>
        <strain evidence="2 4">HR1</strain>
    </source>
</reference>
<dbReference type="Proteomes" id="UP000615446">
    <property type="component" value="Unassembled WGS sequence"/>
</dbReference>
<comment type="caution">
    <text evidence="2">The sequence shown here is derived from an EMBL/GenBank/DDBJ whole genome shotgun (WGS) entry which is preliminary data.</text>
</comment>
<reference evidence="3" key="2">
    <citation type="submission" date="2019-10" db="EMBL/GenBank/DDBJ databases">
        <title>Conservation and host-specific expression of non-tandemly repeated heterogenous ribosome RNA gene in arbuscular mycorrhizal fungi.</title>
        <authorList>
            <person name="Maeda T."/>
            <person name="Kobayashi Y."/>
            <person name="Nakagawa T."/>
            <person name="Ezawa T."/>
            <person name="Yamaguchi K."/>
            <person name="Bino T."/>
            <person name="Nishimoto Y."/>
            <person name="Shigenobu S."/>
            <person name="Kawaguchi M."/>
        </authorList>
    </citation>
    <scope>NUCLEOTIDE SEQUENCE</scope>
    <source>
        <strain evidence="3">HR1</strain>
    </source>
</reference>
<proteinExistence type="predicted"/>
<accession>A0A2Z6QC62</accession>
<gene>
    <name evidence="3" type="ORF">RCL2_001821800</name>
    <name evidence="2" type="ORF">RclHR1_14280011</name>
</gene>
<keyword evidence="4" id="KW-1185">Reference proteome</keyword>
<name>A0A2Z6QC62_9GLOM</name>
<protein>
    <submittedName>
        <fullName evidence="2">Uncharacterized protein</fullName>
    </submittedName>
</protein>
<dbReference type="Proteomes" id="UP000247702">
    <property type="component" value="Unassembled WGS sequence"/>
</dbReference>
<feature type="region of interest" description="Disordered" evidence="1">
    <location>
        <begin position="99"/>
        <end position="121"/>
    </location>
</feature>
<sequence>MCKKYHIGSTTYQKIIDNMRPSKPTEKWHKIIDSVNISSQVLEDNQESSQSENIEQVSLKLQCNADTSSTNILENRSIHTEDVSQNSKNSINLNFITNGQKDRISQKKKSSIKTKDNSFPA</sequence>
<evidence type="ECO:0000256" key="1">
    <source>
        <dbReference type="SAM" id="MobiDB-lite"/>
    </source>
</evidence>
<dbReference type="EMBL" id="BEXD01000478">
    <property type="protein sequence ID" value="GBB87780.1"/>
    <property type="molecule type" value="Genomic_DNA"/>
</dbReference>
<evidence type="ECO:0000313" key="4">
    <source>
        <dbReference type="Proteomes" id="UP000247702"/>
    </source>
</evidence>
<evidence type="ECO:0000313" key="3">
    <source>
        <dbReference type="EMBL" id="GES91399.1"/>
    </source>
</evidence>